<dbReference type="OrthoDB" id="302770at2759"/>
<organism evidence="2 3">
    <name type="scientific">Desmophyllum pertusum</name>
    <dbReference type="NCBI Taxonomy" id="174260"/>
    <lineage>
        <taxon>Eukaryota</taxon>
        <taxon>Metazoa</taxon>
        <taxon>Cnidaria</taxon>
        <taxon>Anthozoa</taxon>
        <taxon>Hexacorallia</taxon>
        <taxon>Scleractinia</taxon>
        <taxon>Caryophylliina</taxon>
        <taxon>Caryophylliidae</taxon>
        <taxon>Desmophyllum</taxon>
    </lineage>
</organism>
<protein>
    <recommendedName>
        <fullName evidence="1">Heterogeneous nuclear ribonucleoprotein L RRM domain-containing protein</fullName>
    </recommendedName>
</protein>
<reference evidence="2" key="1">
    <citation type="submission" date="2023-01" db="EMBL/GenBank/DDBJ databases">
        <title>Genome assembly of the deep-sea coral Lophelia pertusa.</title>
        <authorList>
            <person name="Herrera S."/>
            <person name="Cordes E."/>
        </authorList>
    </citation>
    <scope>NUCLEOTIDE SEQUENCE</scope>
    <source>
        <strain evidence="2">USNM1676648</strain>
        <tissue evidence="2">Polyp</tissue>
    </source>
</reference>
<proteinExistence type="predicted"/>
<sequence length="101" mass="10944">SRSAAGLMEWDNPSQALEVLAACNHYVIRDAAAKTIFTVNSPSHPCQALNKKHPLVAATTLLALPLTNVHSFTTLSGAGKGVSRHRATLRREKGFRIRKPT</sequence>
<feature type="non-terminal residue" evidence="2">
    <location>
        <position position="101"/>
    </location>
</feature>
<dbReference type="Proteomes" id="UP001163046">
    <property type="component" value="Unassembled WGS sequence"/>
</dbReference>
<gene>
    <name evidence="2" type="ORF">OS493_040626</name>
</gene>
<dbReference type="Gene3D" id="3.30.70.330">
    <property type="match status" value="1"/>
</dbReference>
<comment type="caution">
    <text evidence="2">The sequence shown here is derived from an EMBL/GenBank/DDBJ whole genome shotgun (WGS) entry which is preliminary data.</text>
</comment>
<dbReference type="EMBL" id="MU826789">
    <property type="protein sequence ID" value="KAJ7375525.1"/>
    <property type="molecule type" value="Genomic_DNA"/>
</dbReference>
<keyword evidence="3" id="KW-1185">Reference proteome</keyword>
<feature type="domain" description="Heterogeneous nuclear ribonucleoprotein L RRM" evidence="1">
    <location>
        <begin position="2"/>
        <end position="39"/>
    </location>
</feature>
<evidence type="ECO:0000259" key="1">
    <source>
        <dbReference type="Pfam" id="PF22976"/>
    </source>
</evidence>
<evidence type="ECO:0000313" key="3">
    <source>
        <dbReference type="Proteomes" id="UP001163046"/>
    </source>
</evidence>
<dbReference type="AlphaFoldDB" id="A0A9X0CTY9"/>
<name>A0A9X0CTY9_9CNID</name>
<dbReference type="InterPro" id="IPR055204">
    <property type="entry name" value="HNRNPL_RRM"/>
</dbReference>
<evidence type="ECO:0000313" key="2">
    <source>
        <dbReference type="EMBL" id="KAJ7375525.1"/>
    </source>
</evidence>
<accession>A0A9X0CTY9</accession>
<dbReference type="Pfam" id="PF22976">
    <property type="entry name" value="RRM_10"/>
    <property type="match status" value="1"/>
</dbReference>
<dbReference type="InterPro" id="IPR012677">
    <property type="entry name" value="Nucleotide-bd_a/b_plait_sf"/>
</dbReference>